<keyword evidence="4" id="KW-0548">Nucleotidyltransferase</keyword>
<organism evidence="10 11">
    <name type="scientific">Golovinomyces cichoracearum</name>
    <dbReference type="NCBI Taxonomy" id="62708"/>
    <lineage>
        <taxon>Eukaryota</taxon>
        <taxon>Fungi</taxon>
        <taxon>Dikarya</taxon>
        <taxon>Ascomycota</taxon>
        <taxon>Pezizomycotina</taxon>
        <taxon>Leotiomycetes</taxon>
        <taxon>Erysiphales</taxon>
        <taxon>Erysiphaceae</taxon>
        <taxon>Golovinomyces</taxon>
    </lineage>
</organism>
<evidence type="ECO:0000256" key="8">
    <source>
        <dbReference type="ARBA" id="ARBA00049244"/>
    </source>
</evidence>
<feature type="domain" description="DNA-directed DNA polymerase family B mitochondria/virus" evidence="9">
    <location>
        <begin position="3"/>
        <end position="101"/>
    </location>
</feature>
<dbReference type="GO" id="GO:0000166">
    <property type="term" value="F:nucleotide binding"/>
    <property type="evidence" value="ECO:0007669"/>
    <property type="project" value="InterPro"/>
</dbReference>
<reference evidence="10 11" key="1">
    <citation type="journal article" date="2018" name="BMC Genomics">
        <title>Comparative genome analyses reveal sequence features reflecting distinct modes of host-adaptation between dicot and monocot powdery mildew.</title>
        <authorList>
            <person name="Wu Y."/>
            <person name="Ma X."/>
            <person name="Pan Z."/>
            <person name="Kale S.D."/>
            <person name="Song Y."/>
            <person name="King H."/>
            <person name="Zhang Q."/>
            <person name="Presley C."/>
            <person name="Deng X."/>
            <person name="Wei C.I."/>
            <person name="Xiao S."/>
        </authorList>
    </citation>
    <scope>NUCLEOTIDE SEQUENCE [LARGE SCALE GENOMIC DNA]</scope>
    <source>
        <strain evidence="10">UMSG3</strain>
    </source>
</reference>
<evidence type="ECO:0000313" key="11">
    <source>
        <dbReference type="Proteomes" id="UP000283383"/>
    </source>
</evidence>
<keyword evidence="6" id="KW-0239">DNA-directed DNA polymerase</keyword>
<dbReference type="Proteomes" id="UP000283383">
    <property type="component" value="Unassembled WGS sequence"/>
</dbReference>
<keyword evidence="3" id="KW-0808">Transferase</keyword>
<evidence type="ECO:0000256" key="7">
    <source>
        <dbReference type="ARBA" id="ARBA00023125"/>
    </source>
</evidence>
<dbReference type="GO" id="GO:0006260">
    <property type="term" value="P:DNA replication"/>
    <property type="evidence" value="ECO:0007669"/>
    <property type="project" value="UniProtKB-KW"/>
</dbReference>
<dbReference type="InterPro" id="IPR023211">
    <property type="entry name" value="DNA_pol_palm_dom_sf"/>
</dbReference>
<dbReference type="PROSITE" id="PS00116">
    <property type="entry name" value="DNA_POLYMERASE_B"/>
    <property type="match status" value="1"/>
</dbReference>
<dbReference type="InterPro" id="IPR017964">
    <property type="entry name" value="DNA-dir_DNA_pol_B_CS"/>
</dbReference>
<proteinExistence type="inferred from homology"/>
<comment type="caution">
    <text evidence="10">The sequence shown here is derived from an EMBL/GenBank/DDBJ whole genome shotgun (WGS) entry which is preliminary data.</text>
</comment>
<dbReference type="EMBL" id="MCBQ01002035">
    <property type="protein sequence ID" value="RKF82841.1"/>
    <property type="molecule type" value="Genomic_DNA"/>
</dbReference>
<dbReference type="GO" id="GO:0003887">
    <property type="term" value="F:DNA-directed DNA polymerase activity"/>
    <property type="evidence" value="ECO:0007669"/>
    <property type="project" value="UniProtKB-KW"/>
</dbReference>
<name>A0A420J7T2_9PEZI</name>
<evidence type="ECO:0000256" key="1">
    <source>
        <dbReference type="ARBA" id="ARBA00005755"/>
    </source>
</evidence>
<dbReference type="SUPFAM" id="SSF56672">
    <property type="entry name" value="DNA/RNA polymerases"/>
    <property type="match status" value="1"/>
</dbReference>
<evidence type="ECO:0000256" key="5">
    <source>
        <dbReference type="ARBA" id="ARBA00022705"/>
    </source>
</evidence>
<dbReference type="Gene3D" id="1.10.287.690">
    <property type="entry name" value="Helix hairpin bin"/>
    <property type="match status" value="1"/>
</dbReference>
<dbReference type="PANTHER" id="PTHR33568:SF3">
    <property type="entry name" value="DNA-DIRECTED DNA POLYMERASE"/>
    <property type="match status" value="1"/>
</dbReference>
<gene>
    <name evidence="10" type="ORF">GcM3_020023</name>
</gene>
<dbReference type="Pfam" id="PF03175">
    <property type="entry name" value="DNA_pol_B_2"/>
    <property type="match status" value="1"/>
</dbReference>
<dbReference type="STRING" id="62708.A0A420J7T2"/>
<dbReference type="AlphaFoldDB" id="A0A420J7T2"/>
<dbReference type="GO" id="GO:0003677">
    <property type="term" value="F:DNA binding"/>
    <property type="evidence" value="ECO:0007669"/>
    <property type="project" value="UniProtKB-KW"/>
</dbReference>
<dbReference type="InterPro" id="IPR004868">
    <property type="entry name" value="DNA-dir_DNA_pol_B_mt/vir"/>
</dbReference>
<protein>
    <recommendedName>
        <fullName evidence="2">DNA-directed DNA polymerase</fullName>
        <ecNumber evidence="2">2.7.7.7</ecNumber>
    </recommendedName>
</protein>
<evidence type="ECO:0000259" key="9">
    <source>
        <dbReference type="Pfam" id="PF03175"/>
    </source>
</evidence>
<evidence type="ECO:0000256" key="4">
    <source>
        <dbReference type="ARBA" id="ARBA00022695"/>
    </source>
</evidence>
<keyword evidence="7" id="KW-0238">DNA-binding</keyword>
<dbReference type="InterPro" id="IPR043502">
    <property type="entry name" value="DNA/RNA_pol_sf"/>
</dbReference>
<evidence type="ECO:0000313" key="10">
    <source>
        <dbReference type="EMBL" id="RKF82841.1"/>
    </source>
</evidence>
<evidence type="ECO:0000256" key="3">
    <source>
        <dbReference type="ARBA" id="ARBA00022679"/>
    </source>
</evidence>
<keyword evidence="5" id="KW-0235">DNA replication</keyword>
<dbReference type="EC" id="2.7.7.7" evidence="2"/>
<accession>A0A420J7T2</accession>
<dbReference type="PANTHER" id="PTHR33568">
    <property type="entry name" value="DNA POLYMERASE"/>
    <property type="match status" value="1"/>
</dbReference>
<sequence>MVNCLTVSKLASDIFLKNFVKNRTSNLPYVNSMQIFNDIHNAYFGGITEVYRPKGENLKYYDVNSLYPFASYSDMPGLNAEYVHYFEEGIELDNSLFGFFYLIKGYIFDKAKNSFKSYVDTLSHMKANSKDVTIKNLAKLLLNSLIGRCGMHPIQPITKIFFKDKVGDILLTRKVTQEVEITQNHTLLSYLPGPDSDLIQEFELDDNKVCLKDLCNVDKQTFIKNISIPVAAAVTSYARIFMSKVKLDILKNNGKIFYSDTDSIITDIELDKSLVDDKQIGKFKLEYDIDLAVMPAPKVYCLKLKDPDNILPAGKKIIMKAKGGSTRNLTIEDFIRMVDLVPMDIRKKSSITD</sequence>
<evidence type="ECO:0000256" key="2">
    <source>
        <dbReference type="ARBA" id="ARBA00012417"/>
    </source>
</evidence>
<keyword evidence="11" id="KW-1185">Reference proteome</keyword>
<evidence type="ECO:0000256" key="6">
    <source>
        <dbReference type="ARBA" id="ARBA00022932"/>
    </source>
</evidence>
<comment type="catalytic activity">
    <reaction evidence="8">
        <text>DNA(n) + a 2'-deoxyribonucleoside 5'-triphosphate = DNA(n+1) + diphosphate</text>
        <dbReference type="Rhea" id="RHEA:22508"/>
        <dbReference type="Rhea" id="RHEA-COMP:17339"/>
        <dbReference type="Rhea" id="RHEA-COMP:17340"/>
        <dbReference type="ChEBI" id="CHEBI:33019"/>
        <dbReference type="ChEBI" id="CHEBI:61560"/>
        <dbReference type="ChEBI" id="CHEBI:173112"/>
        <dbReference type="EC" id="2.7.7.7"/>
    </reaction>
</comment>
<dbReference type="Gene3D" id="3.90.1600.10">
    <property type="entry name" value="Palm domain of DNA polymerase"/>
    <property type="match status" value="2"/>
</dbReference>
<comment type="similarity">
    <text evidence="1">Belongs to the DNA polymerase type-B family.</text>
</comment>